<feature type="transmembrane region" description="Helical" evidence="7">
    <location>
        <begin position="228"/>
        <end position="258"/>
    </location>
</feature>
<comment type="subunit">
    <text evidence="7">The complex comprises the extracytoplasmic solute receptor protein and the two transmembrane proteins.</text>
</comment>
<comment type="similarity">
    <text evidence="7">Belongs to the TRAP transporter large permease family.</text>
</comment>
<keyword evidence="10" id="KW-1185">Reference proteome</keyword>
<gene>
    <name evidence="9" type="ORF">GJQ55_01235</name>
</gene>
<dbReference type="KEGG" id="vcw:GJQ55_01235"/>
<protein>
    <recommendedName>
        <fullName evidence="7">TRAP transporter large permease protein</fullName>
    </recommendedName>
</protein>
<feature type="domain" description="TRAP C4-dicarboxylate transport system permease DctM subunit" evidence="8">
    <location>
        <begin position="8"/>
        <end position="419"/>
    </location>
</feature>
<dbReference type="AlphaFoldDB" id="A0A9X7UT22"/>
<keyword evidence="7" id="KW-0813">Transport</keyword>
<feature type="transmembrane region" description="Helical" evidence="7">
    <location>
        <begin position="135"/>
        <end position="156"/>
    </location>
</feature>
<evidence type="ECO:0000256" key="3">
    <source>
        <dbReference type="ARBA" id="ARBA00022519"/>
    </source>
</evidence>
<evidence type="ECO:0000313" key="10">
    <source>
        <dbReference type="Proteomes" id="UP000596074"/>
    </source>
</evidence>
<dbReference type="PIRSF" id="PIRSF006066">
    <property type="entry name" value="HI0050"/>
    <property type="match status" value="1"/>
</dbReference>
<feature type="transmembrane region" description="Helical" evidence="7">
    <location>
        <begin position="396"/>
        <end position="417"/>
    </location>
</feature>
<comment type="subcellular location">
    <subcellularLocation>
        <location evidence="1 7">Cell inner membrane</location>
        <topology evidence="1 7">Multi-pass membrane protein</topology>
    </subcellularLocation>
</comment>
<dbReference type="Proteomes" id="UP000596074">
    <property type="component" value="Chromosome"/>
</dbReference>
<evidence type="ECO:0000256" key="6">
    <source>
        <dbReference type="ARBA" id="ARBA00023136"/>
    </source>
</evidence>
<keyword evidence="6 7" id="KW-0472">Membrane</keyword>
<dbReference type="NCBIfam" id="TIGR00786">
    <property type="entry name" value="dctM"/>
    <property type="match status" value="1"/>
</dbReference>
<evidence type="ECO:0000313" key="9">
    <source>
        <dbReference type="EMBL" id="QQD23177.1"/>
    </source>
</evidence>
<dbReference type="RefSeq" id="WP_228345689.1">
    <property type="nucleotide sequence ID" value="NZ_CP046056.1"/>
</dbReference>
<dbReference type="InterPro" id="IPR010656">
    <property type="entry name" value="DctM"/>
</dbReference>
<proteinExistence type="inferred from homology"/>
<evidence type="ECO:0000259" key="8">
    <source>
        <dbReference type="Pfam" id="PF06808"/>
    </source>
</evidence>
<evidence type="ECO:0000256" key="1">
    <source>
        <dbReference type="ARBA" id="ARBA00004429"/>
    </source>
</evidence>
<keyword evidence="5 7" id="KW-1133">Transmembrane helix</keyword>
<feature type="transmembrane region" description="Helical" evidence="7">
    <location>
        <begin position="104"/>
        <end position="123"/>
    </location>
</feature>
<evidence type="ECO:0000256" key="7">
    <source>
        <dbReference type="RuleBase" id="RU369079"/>
    </source>
</evidence>
<feature type="transmembrane region" description="Helical" evidence="7">
    <location>
        <begin position="359"/>
        <end position="384"/>
    </location>
</feature>
<feature type="transmembrane region" description="Helical" evidence="7">
    <location>
        <begin position="317"/>
        <end position="347"/>
    </location>
</feature>
<dbReference type="InterPro" id="IPR004681">
    <property type="entry name" value="TRAP_DctM"/>
</dbReference>
<keyword evidence="2" id="KW-1003">Cell membrane</keyword>
<accession>A0A9X7UT22</accession>
<evidence type="ECO:0000256" key="2">
    <source>
        <dbReference type="ARBA" id="ARBA00022475"/>
    </source>
</evidence>
<feature type="transmembrane region" description="Helical" evidence="7">
    <location>
        <begin position="278"/>
        <end position="297"/>
    </location>
</feature>
<feature type="transmembrane region" description="Helical" evidence="7">
    <location>
        <begin position="176"/>
        <end position="196"/>
    </location>
</feature>
<reference evidence="9 10" key="1">
    <citation type="submission" date="2019-11" db="EMBL/GenBank/DDBJ databases">
        <title>Venatorbacter sp. nov. a predator of Campylobacter and other Gram-negative bacteria.</title>
        <authorList>
            <person name="Saeedi A."/>
            <person name="Cummings N.J."/>
            <person name="Connerton I.F."/>
            <person name="Connerton P.L."/>
        </authorList>
    </citation>
    <scope>NUCLEOTIDE SEQUENCE [LARGE SCALE GENOMIC DNA]</scope>
    <source>
        <strain evidence="9">XL5</strain>
    </source>
</reference>
<sequence length="425" mass="45945">MSILVPLILLLLALAGAPLFAVIAASAMWGFWQADIDLMTMAINIYQVAEMPVLVAIPLFTFAGYLLGESKAPQRLVRITDALLGWMPGGLAIVALAACAMFTAFTGASGVTIVALGALLVPALHKAGYKESFNLGLVTTSGSLGLLFAPSLPLILYGVVAQQMALETPVSIDDLFLAGLLPGLLMLFALSAYSMWQSRGMQRDQHPFDKAETWAAIKDSAWEIPLPVVVLGGIYSGFFAVSEAAALTAFYVLIVSVVIRREISLAKLPVVMRDSMKLVGAILLILAVSMASTNYMIDAGIPEKIFSFIQQHVSDPLTFLLLLTLFLLVLGMMLDIFSAIVIMIPIILPIAIEYGIHPIHLGILFLANMQLGYFTPPVGMNLFIASFRFNKPVMTLYKATLPFFFILLTTVLIITFWPGLSLALL</sequence>
<comment type="function">
    <text evidence="7">Part of the tripartite ATP-independent periplasmic (TRAP) transport system.</text>
</comment>
<evidence type="ECO:0000256" key="5">
    <source>
        <dbReference type="ARBA" id="ARBA00022989"/>
    </source>
</evidence>
<dbReference type="EMBL" id="CP046056">
    <property type="protein sequence ID" value="QQD23177.1"/>
    <property type="molecule type" value="Genomic_DNA"/>
</dbReference>
<feature type="transmembrane region" description="Helical" evidence="7">
    <location>
        <begin position="45"/>
        <end position="67"/>
    </location>
</feature>
<organism evidence="9 10">
    <name type="scientific">Venatoribacter cucullus</name>
    <dbReference type="NCBI Taxonomy" id="2661630"/>
    <lineage>
        <taxon>Bacteria</taxon>
        <taxon>Pseudomonadati</taxon>
        <taxon>Pseudomonadota</taxon>
        <taxon>Gammaproteobacteria</taxon>
        <taxon>Oceanospirillales</taxon>
        <taxon>Oceanospirillaceae</taxon>
        <taxon>Venatoribacter</taxon>
    </lineage>
</organism>
<dbReference type="GO" id="GO:0022857">
    <property type="term" value="F:transmembrane transporter activity"/>
    <property type="evidence" value="ECO:0007669"/>
    <property type="project" value="UniProtKB-UniRule"/>
</dbReference>
<name>A0A9X7UT22_9GAMM</name>
<keyword evidence="3 7" id="KW-0997">Cell inner membrane</keyword>
<keyword evidence="4 7" id="KW-0812">Transmembrane</keyword>
<feature type="transmembrane region" description="Helical" evidence="7">
    <location>
        <begin position="79"/>
        <end position="98"/>
    </location>
</feature>
<evidence type="ECO:0000256" key="4">
    <source>
        <dbReference type="ARBA" id="ARBA00022692"/>
    </source>
</evidence>
<comment type="caution">
    <text evidence="7">Lacks conserved residue(s) required for the propagation of feature annotation.</text>
</comment>
<dbReference type="GO" id="GO:0005886">
    <property type="term" value="C:plasma membrane"/>
    <property type="evidence" value="ECO:0007669"/>
    <property type="project" value="UniProtKB-SubCell"/>
</dbReference>
<dbReference type="PANTHER" id="PTHR33362">
    <property type="entry name" value="SIALIC ACID TRAP TRANSPORTER PERMEASE PROTEIN SIAT-RELATED"/>
    <property type="match status" value="1"/>
</dbReference>
<dbReference type="Pfam" id="PF06808">
    <property type="entry name" value="DctM"/>
    <property type="match status" value="1"/>
</dbReference>